<evidence type="ECO:0000313" key="1">
    <source>
        <dbReference type="EMBL" id="ETO30232.1"/>
    </source>
</evidence>
<sequence>MAGLPGAVAGGLAGVADEIAISSGYTNKAYIASTVLGGMGVYQKFLKPFLSERVEQINKMAGDITLSNVNEALSHDKQYQIMSDYHAGYGRLLEEVREQEELLGSAEQLVKVACEKDGTLMSADVTIAYAKEQLGNKATWIFENRFKESGEKMEAIKKSYVESQDTKANIGLAAARMFGFSDEYADVFGAMYKTGSSISTAIDSYNAIINMDAIGLMSVASAVYTLGSSAILVMPALGTSAEEVDAIETPLATSTTEAYNKEALMLEKHVQEGIGLVANAQRLAKGDHQYTLGVHMDSVEKNFQTVTGVEALKEALNNVALFSNSHMEETNKKLNLFIEQLKARNAIKDEVAVLQKLVKAGEAFTSTKEIDEEFLLGDNNYSTVVAEHAGNKSNITKHILGKSGALVREEKQGGVIETVKKSAIHYFSSLLEPKGIDVVYKEAMAGSDGEVSTFDKKINADMSLLFTEKLAKCHTNAMYEYLKFDEELKILQTKMKNCNLVYDNDYVINEVLDKVDNMLKMSVVVHALGVHLDYDKGITYGVYDNQFYGRECGYPSVSIPIFYGEFRPSFYKVGKKFF</sequence>
<dbReference type="AlphaFoldDB" id="X6NY60"/>
<dbReference type="EMBL" id="ASPP01005603">
    <property type="protein sequence ID" value="ETO30232.1"/>
    <property type="molecule type" value="Genomic_DNA"/>
</dbReference>
<evidence type="ECO:0000313" key="2">
    <source>
        <dbReference type="Proteomes" id="UP000023152"/>
    </source>
</evidence>
<accession>X6NY60</accession>
<protein>
    <submittedName>
        <fullName evidence="1">Uncharacterized protein</fullName>
    </submittedName>
</protein>
<proteinExistence type="predicted"/>
<comment type="caution">
    <text evidence="1">The sequence shown here is derived from an EMBL/GenBank/DDBJ whole genome shotgun (WGS) entry which is preliminary data.</text>
</comment>
<dbReference type="Proteomes" id="UP000023152">
    <property type="component" value="Unassembled WGS sequence"/>
</dbReference>
<gene>
    <name evidence="1" type="ORF">RFI_06888</name>
</gene>
<name>X6NY60_RETFI</name>
<keyword evidence="2" id="KW-1185">Reference proteome</keyword>
<organism evidence="1 2">
    <name type="scientific">Reticulomyxa filosa</name>
    <dbReference type="NCBI Taxonomy" id="46433"/>
    <lineage>
        <taxon>Eukaryota</taxon>
        <taxon>Sar</taxon>
        <taxon>Rhizaria</taxon>
        <taxon>Retaria</taxon>
        <taxon>Foraminifera</taxon>
        <taxon>Monothalamids</taxon>
        <taxon>Reticulomyxidae</taxon>
        <taxon>Reticulomyxa</taxon>
    </lineage>
</organism>
<reference evidence="1 2" key="1">
    <citation type="journal article" date="2013" name="Curr. Biol.">
        <title>The Genome of the Foraminiferan Reticulomyxa filosa.</title>
        <authorList>
            <person name="Glockner G."/>
            <person name="Hulsmann N."/>
            <person name="Schleicher M."/>
            <person name="Noegel A.A."/>
            <person name="Eichinger L."/>
            <person name="Gallinger C."/>
            <person name="Pawlowski J."/>
            <person name="Sierra R."/>
            <person name="Euteneuer U."/>
            <person name="Pillet L."/>
            <person name="Moustafa A."/>
            <person name="Platzer M."/>
            <person name="Groth M."/>
            <person name="Szafranski K."/>
            <person name="Schliwa M."/>
        </authorList>
    </citation>
    <scope>NUCLEOTIDE SEQUENCE [LARGE SCALE GENOMIC DNA]</scope>
</reference>